<gene>
    <name evidence="1" type="ORF">FYJ43_01590</name>
</gene>
<reference evidence="1 2" key="1">
    <citation type="submission" date="2019-08" db="EMBL/GenBank/DDBJ databases">
        <title>In-depth cultivation of the pig gut microbiome towards novel bacterial diversity and tailored functional studies.</title>
        <authorList>
            <person name="Wylensek D."/>
            <person name="Hitch T.C.A."/>
            <person name="Clavel T."/>
        </authorList>
    </citation>
    <scope>NUCLEOTIDE SEQUENCE [LARGE SCALE GENOMIC DNA]</scope>
    <source>
        <strain evidence="1 2">WCA-380-WT-3A</strain>
    </source>
</reference>
<dbReference type="EMBL" id="VUMG01000001">
    <property type="protein sequence ID" value="MSS44772.1"/>
    <property type="molecule type" value="Genomic_DNA"/>
</dbReference>
<accession>A0A7K0J4C7</accession>
<evidence type="ECO:0000313" key="1">
    <source>
        <dbReference type="EMBL" id="MSS44772.1"/>
    </source>
</evidence>
<name>A0A7K0J4C7_9ACTN</name>
<evidence type="ECO:0000313" key="2">
    <source>
        <dbReference type="Proteomes" id="UP000466104"/>
    </source>
</evidence>
<protein>
    <submittedName>
        <fullName evidence="1">Uncharacterized protein</fullName>
    </submittedName>
</protein>
<proteinExistence type="predicted"/>
<dbReference type="AlphaFoldDB" id="A0A7K0J4C7"/>
<keyword evidence="2" id="KW-1185">Reference proteome</keyword>
<dbReference type="Proteomes" id="UP000466104">
    <property type="component" value="Unassembled WGS sequence"/>
</dbReference>
<comment type="caution">
    <text evidence="1">The sequence shown here is derived from an EMBL/GenBank/DDBJ whole genome shotgun (WGS) entry which is preliminary data.</text>
</comment>
<organism evidence="1 2">
    <name type="scientific">Cutibacterium porci</name>
    <dbReference type="NCBI Taxonomy" id="2605781"/>
    <lineage>
        <taxon>Bacteria</taxon>
        <taxon>Bacillati</taxon>
        <taxon>Actinomycetota</taxon>
        <taxon>Actinomycetes</taxon>
        <taxon>Propionibacteriales</taxon>
        <taxon>Propionibacteriaceae</taxon>
        <taxon>Cutibacterium</taxon>
    </lineage>
</organism>
<sequence>MCGILTFSNTPGEMGLVALITSRHGPVAPSHLLRWSPLTSSNPSVAIGVITARDAISRGWGAGRKRLIHSRYG</sequence>